<feature type="transmembrane region" description="Helical" evidence="6">
    <location>
        <begin position="42"/>
        <end position="63"/>
    </location>
</feature>
<keyword evidence="9" id="KW-1185">Reference proteome</keyword>
<dbReference type="InterPro" id="IPR052337">
    <property type="entry name" value="SAT4-like"/>
</dbReference>
<feature type="transmembrane region" description="Helical" evidence="6">
    <location>
        <begin position="70"/>
        <end position="94"/>
    </location>
</feature>
<keyword evidence="4 6" id="KW-0472">Membrane</keyword>
<proteinExistence type="inferred from homology"/>
<dbReference type="AlphaFoldDB" id="A0A0G2FWC7"/>
<comment type="caution">
    <text evidence="8">The sequence shown here is derived from an EMBL/GenBank/DDBJ whole genome shotgun (WGS) entry which is preliminary data.</text>
</comment>
<dbReference type="Pfam" id="PF20684">
    <property type="entry name" value="Fung_rhodopsin"/>
    <property type="match status" value="1"/>
</dbReference>
<dbReference type="InterPro" id="IPR049326">
    <property type="entry name" value="Rhodopsin_dom_fungi"/>
</dbReference>
<dbReference type="PANTHER" id="PTHR33048:SF47">
    <property type="entry name" value="INTEGRAL MEMBRANE PROTEIN-RELATED"/>
    <property type="match status" value="1"/>
</dbReference>
<keyword evidence="3 6" id="KW-1133">Transmembrane helix</keyword>
<evidence type="ECO:0000256" key="1">
    <source>
        <dbReference type="ARBA" id="ARBA00004141"/>
    </source>
</evidence>
<reference evidence="8 9" key="2">
    <citation type="submission" date="2015-05" db="EMBL/GenBank/DDBJ databases">
        <authorList>
            <person name="Morales-Cruz A."/>
            <person name="Amrine K.C."/>
            <person name="Cantu D."/>
        </authorList>
    </citation>
    <scope>NUCLEOTIDE SEQUENCE [LARGE SCALE GENOMIC DNA]</scope>
    <source>
        <strain evidence="8">DA912</strain>
    </source>
</reference>
<sequence length="249" mass="26926">MGTACTAVEFAQCQPPSMLWTGQRPASCRCIDQIQFFRSTGLINLALDTIALAVPFPVVWALNARLRTRLVLCGIFSAGLVTIAAEVARLVIWYQTNDGNRASKDAAWNRLNIVNWSTVEYTTAIVCASLPHLKALTAVILPGFFESAFGSSYGRARSKNTGVAYGGRSAGNGAATGQPAHHHVRLHTGSCGHKSFISSADRRTAGRLEDGDSEEYVLESLQSGAIWRKTVVEVHSMRMQDIDAVERGA</sequence>
<evidence type="ECO:0000313" key="8">
    <source>
        <dbReference type="EMBL" id="KKY38492.1"/>
    </source>
</evidence>
<evidence type="ECO:0000256" key="4">
    <source>
        <dbReference type="ARBA" id="ARBA00023136"/>
    </source>
</evidence>
<dbReference type="EMBL" id="LCUC01000057">
    <property type="protein sequence ID" value="KKY38492.1"/>
    <property type="molecule type" value="Genomic_DNA"/>
</dbReference>
<evidence type="ECO:0000256" key="2">
    <source>
        <dbReference type="ARBA" id="ARBA00022692"/>
    </source>
</evidence>
<dbReference type="PANTHER" id="PTHR33048">
    <property type="entry name" value="PTH11-LIKE INTEGRAL MEMBRANE PROTEIN (AFU_ORTHOLOGUE AFUA_5G11245)"/>
    <property type="match status" value="1"/>
</dbReference>
<evidence type="ECO:0000256" key="3">
    <source>
        <dbReference type="ARBA" id="ARBA00022989"/>
    </source>
</evidence>
<reference evidence="8 9" key="1">
    <citation type="submission" date="2015-05" db="EMBL/GenBank/DDBJ databases">
        <title>Distinctive expansion of gene families associated with plant cell wall degradation and secondary metabolism in the genomes of grapevine trunk pathogens.</title>
        <authorList>
            <person name="Lawrence D.P."/>
            <person name="Travadon R."/>
            <person name="Rolshausen P.E."/>
            <person name="Baumgartner K."/>
        </authorList>
    </citation>
    <scope>NUCLEOTIDE SEQUENCE [LARGE SCALE GENOMIC DNA]</scope>
    <source>
        <strain evidence="8">DA912</strain>
    </source>
</reference>
<accession>A0A0G2FWC7</accession>
<evidence type="ECO:0000259" key="7">
    <source>
        <dbReference type="Pfam" id="PF20684"/>
    </source>
</evidence>
<dbReference type="GO" id="GO:0016020">
    <property type="term" value="C:membrane"/>
    <property type="evidence" value="ECO:0007669"/>
    <property type="project" value="UniProtKB-SubCell"/>
</dbReference>
<dbReference type="STRING" id="1214573.A0A0G2FWC7"/>
<comment type="subcellular location">
    <subcellularLocation>
        <location evidence="1">Membrane</location>
        <topology evidence="1">Multi-pass membrane protein</topology>
    </subcellularLocation>
</comment>
<keyword evidence="2 6" id="KW-0812">Transmembrane</keyword>
<gene>
    <name evidence="8" type="ORF">UCDDA912_g01484</name>
</gene>
<evidence type="ECO:0000313" key="9">
    <source>
        <dbReference type="Proteomes" id="UP000034680"/>
    </source>
</evidence>
<comment type="similarity">
    <text evidence="5">Belongs to the SAT4 family.</text>
</comment>
<name>A0A0G2FWC7_9PEZI</name>
<evidence type="ECO:0000256" key="6">
    <source>
        <dbReference type="SAM" id="Phobius"/>
    </source>
</evidence>
<dbReference type="Proteomes" id="UP000034680">
    <property type="component" value="Unassembled WGS sequence"/>
</dbReference>
<feature type="domain" description="Rhodopsin" evidence="7">
    <location>
        <begin position="2"/>
        <end position="137"/>
    </location>
</feature>
<dbReference type="OrthoDB" id="10017208at2759"/>
<protein>
    <submittedName>
        <fullName evidence="8">Putative integral membrane protein</fullName>
    </submittedName>
</protein>
<evidence type="ECO:0000256" key="5">
    <source>
        <dbReference type="ARBA" id="ARBA00038359"/>
    </source>
</evidence>
<organism evidence="8 9">
    <name type="scientific">Diaporthe ampelina</name>
    <dbReference type="NCBI Taxonomy" id="1214573"/>
    <lineage>
        <taxon>Eukaryota</taxon>
        <taxon>Fungi</taxon>
        <taxon>Dikarya</taxon>
        <taxon>Ascomycota</taxon>
        <taxon>Pezizomycotina</taxon>
        <taxon>Sordariomycetes</taxon>
        <taxon>Sordariomycetidae</taxon>
        <taxon>Diaporthales</taxon>
        <taxon>Diaporthaceae</taxon>
        <taxon>Diaporthe</taxon>
    </lineage>
</organism>